<proteinExistence type="predicted"/>
<evidence type="ECO:0000313" key="2">
    <source>
        <dbReference type="EMBL" id="SDL25737.1"/>
    </source>
</evidence>
<dbReference type="EMBL" id="FNGI01000002">
    <property type="protein sequence ID" value="SDL25737.1"/>
    <property type="molecule type" value="Genomic_DNA"/>
</dbReference>
<accession>A0A1G9IKJ2</accession>
<dbReference type="Proteomes" id="UP000198654">
    <property type="component" value="Unassembled WGS sequence"/>
</dbReference>
<gene>
    <name evidence="2" type="ORF">SAMN05661010_01235</name>
</gene>
<evidence type="ECO:0000313" key="3">
    <source>
        <dbReference type="Proteomes" id="UP000198654"/>
    </source>
</evidence>
<name>A0A1G9IKJ2_9GAMM</name>
<reference evidence="2 3" key="1">
    <citation type="submission" date="2016-10" db="EMBL/GenBank/DDBJ databases">
        <authorList>
            <person name="de Groot N.N."/>
        </authorList>
    </citation>
    <scope>NUCLEOTIDE SEQUENCE [LARGE SCALE GENOMIC DNA]</scope>
    <source>
        <strain evidence="2 3">DSM 14789</strain>
    </source>
</reference>
<dbReference type="AlphaFoldDB" id="A0A1G9IKJ2"/>
<feature type="compositionally biased region" description="Basic and acidic residues" evidence="1">
    <location>
        <begin position="77"/>
        <end position="86"/>
    </location>
</feature>
<evidence type="ECO:0000256" key="1">
    <source>
        <dbReference type="SAM" id="MobiDB-lite"/>
    </source>
</evidence>
<feature type="region of interest" description="Disordered" evidence="1">
    <location>
        <begin position="71"/>
        <end position="109"/>
    </location>
</feature>
<keyword evidence="3" id="KW-1185">Reference proteome</keyword>
<organism evidence="2 3">
    <name type="scientific">Modicisalibacter muralis</name>
    <dbReference type="NCBI Taxonomy" id="119000"/>
    <lineage>
        <taxon>Bacteria</taxon>
        <taxon>Pseudomonadati</taxon>
        <taxon>Pseudomonadota</taxon>
        <taxon>Gammaproteobacteria</taxon>
        <taxon>Oceanospirillales</taxon>
        <taxon>Halomonadaceae</taxon>
        <taxon>Modicisalibacter</taxon>
    </lineage>
</organism>
<sequence>MHAFHDSGTHHDPQAWQSALDGALAAHGDEDTFAHYLHVAYAFPSSSPNPYTRDYPLLDYRKLKEWASHRGWQVRPAPERSPKGEEYSPPVRFTRLPRGASRVGARRYH</sequence>
<dbReference type="STRING" id="119000.SAMN05661010_01235"/>
<protein>
    <submittedName>
        <fullName evidence="2">Uncharacterized protein</fullName>
    </submittedName>
</protein>